<dbReference type="GO" id="GO:0045087">
    <property type="term" value="P:innate immune response"/>
    <property type="evidence" value="ECO:0007669"/>
    <property type="project" value="TreeGrafter"/>
</dbReference>
<dbReference type="PANTHER" id="PTHR31024">
    <property type="entry name" value="C-TYPE LECTIN"/>
    <property type="match status" value="1"/>
</dbReference>
<dbReference type="Gene3D" id="3.10.100.10">
    <property type="entry name" value="Mannose-Binding Protein A, subunit A"/>
    <property type="match status" value="1"/>
</dbReference>
<dbReference type="eggNOG" id="ENOG502SH29">
    <property type="taxonomic scope" value="Eukaryota"/>
</dbReference>
<dbReference type="Gene3D" id="3.40.50.410">
    <property type="entry name" value="von Willebrand factor, type A domain"/>
    <property type="match status" value="1"/>
</dbReference>
<dbReference type="STRING" id="1561998.A0A1I7UTE3"/>
<dbReference type="AlphaFoldDB" id="A0A1I7UTE3"/>
<dbReference type="InterPro" id="IPR016186">
    <property type="entry name" value="C-type_lectin-like/link_sf"/>
</dbReference>
<dbReference type="WBParaSite" id="Csp11.Scaffold630.g19163.t2">
    <property type="protein sequence ID" value="Csp11.Scaffold630.g19163.t2"/>
    <property type="gene ID" value="Csp11.Scaffold630.g19163"/>
</dbReference>
<dbReference type="InterPro" id="IPR036465">
    <property type="entry name" value="vWFA_dom_sf"/>
</dbReference>
<dbReference type="Pfam" id="PF00092">
    <property type="entry name" value="VWA"/>
    <property type="match status" value="1"/>
</dbReference>
<dbReference type="CDD" id="cd00037">
    <property type="entry name" value="CLECT"/>
    <property type="match status" value="1"/>
</dbReference>
<dbReference type="InterPro" id="IPR001304">
    <property type="entry name" value="C-type_lectin-like"/>
</dbReference>
<evidence type="ECO:0000313" key="4">
    <source>
        <dbReference type="WBParaSite" id="Csp11.Scaffold630.g19163.t2"/>
    </source>
</evidence>
<dbReference type="PANTHER" id="PTHR31024:SF6">
    <property type="entry name" value="VWFA DOMAIN-CONTAINING PROTEIN"/>
    <property type="match status" value="1"/>
</dbReference>
<reference evidence="4" key="1">
    <citation type="submission" date="2016-11" db="UniProtKB">
        <authorList>
            <consortium name="WormBaseParasite"/>
        </authorList>
    </citation>
    <scope>IDENTIFICATION</scope>
</reference>
<proteinExistence type="predicted"/>
<feature type="domain" description="VWFA" evidence="2">
    <location>
        <begin position="49"/>
        <end position="236"/>
    </location>
</feature>
<accession>A0A1I7UTE3</accession>
<name>A0A1I7UTE3_9PELO</name>
<protein>
    <submittedName>
        <fullName evidence="4">VWFA domain-containing protein</fullName>
    </submittedName>
</protein>
<evidence type="ECO:0000259" key="1">
    <source>
        <dbReference type="PROSITE" id="PS50041"/>
    </source>
</evidence>
<evidence type="ECO:0000313" key="3">
    <source>
        <dbReference type="Proteomes" id="UP000095282"/>
    </source>
</evidence>
<dbReference type="SUPFAM" id="SSF56436">
    <property type="entry name" value="C-type lectin-like"/>
    <property type="match status" value="1"/>
</dbReference>
<keyword evidence="3" id="KW-1185">Reference proteome</keyword>
<dbReference type="InterPro" id="IPR002035">
    <property type="entry name" value="VWF_A"/>
</dbReference>
<evidence type="ECO:0000259" key="2">
    <source>
        <dbReference type="PROSITE" id="PS50234"/>
    </source>
</evidence>
<dbReference type="SMART" id="SM00327">
    <property type="entry name" value="VWA"/>
    <property type="match status" value="1"/>
</dbReference>
<dbReference type="FunFam" id="3.10.100.10:FF:000142">
    <property type="entry name" value="C-type LECtin"/>
    <property type="match status" value="1"/>
</dbReference>
<dbReference type="InterPro" id="IPR016187">
    <property type="entry name" value="CTDL_fold"/>
</dbReference>
<dbReference type="SMART" id="SM00034">
    <property type="entry name" value="CLECT"/>
    <property type="match status" value="1"/>
</dbReference>
<dbReference type="Proteomes" id="UP000095282">
    <property type="component" value="Unplaced"/>
</dbReference>
<sequence length="407" mass="45147">MPLPSLFTIYEGILSKKEKRVDTCGQTSSSEPVYADRECGQNLSTLWLDVIAVVDNSIGMTNDGLSTIAANIVSVFSQSQIGTNPQNPQTTRVGLITYNQKAYQNADLNKYQSVDDLFEIFYDLNSTSNVEQSILSAGLAKAENLFAEESSGTISRSHYKKVVIVYASSYRDDGPNDPIPVANRLKGSGITIVTVGFDQAGDGELLKKLANVATPGYNFTNTEEGGNLLGRIQGALIETNCFCPTNWIQYRQNHSDPNSYRYGVCIELVGMAAVWKAAKMSCANRWKNSYMVNEYNQQKHDFVLDVVKDNQTGFSDPFSYHIGLSLVSGKWRWDQPNGWEQPILQYWFHWNPMYPTIDSTLTVVLNAQDNEEVATGWENTGAMSTPANYICETSACDTDNYCSSAGR</sequence>
<dbReference type="PROSITE" id="PS50041">
    <property type="entry name" value="C_TYPE_LECTIN_2"/>
    <property type="match status" value="1"/>
</dbReference>
<organism evidence="3 4">
    <name type="scientific">Caenorhabditis tropicalis</name>
    <dbReference type="NCBI Taxonomy" id="1561998"/>
    <lineage>
        <taxon>Eukaryota</taxon>
        <taxon>Metazoa</taxon>
        <taxon>Ecdysozoa</taxon>
        <taxon>Nematoda</taxon>
        <taxon>Chromadorea</taxon>
        <taxon>Rhabditida</taxon>
        <taxon>Rhabditina</taxon>
        <taxon>Rhabditomorpha</taxon>
        <taxon>Rhabditoidea</taxon>
        <taxon>Rhabditidae</taxon>
        <taxon>Peloderinae</taxon>
        <taxon>Caenorhabditis</taxon>
    </lineage>
</organism>
<feature type="domain" description="C-type lectin" evidence="1">
    <location>
        <begin position="261"/>
        <end position="392"/>
    </location>
</feature>
<dbReference type="Pfam" id="PF00059">
    <property type="entry name" value="Lectin_C"/>
    <property type="match status" value="1"/>
</dbReference>
<dbReference type="SUPFAM" id="SSF53300">
    <property type="entry name" value="vWA-like"/>
    <property type="match status" value="1"/>
</dbReference>
<dbReference type="PROSITE" id="PS50234">
    <property type="entry name" value="VWFA"/>
    <property type="match status" value="1"/>
</dbReference>